<keyword evidence="1" id="KW-0175">Coiled coil</keyword>
<sequence length="483" mass="53466">MSTVKSVSISSDAFILNETTGRIVMAERRSTRIKIPTAKVRKASKSPSKATRPPPTPPSTPQTTSKHNSILEKPKPRKKKSPVTKPNKTVPVPPLPSLPSFPTRPPPPPPRPSDYPEAYLWTPLPQTPLAFPSSGSSARRAKLLLQGLKHRHDFHFHALRPAKERVVVYRNSVDGFWDELLRLQGVRRERGYDYSDTAAAAAAAAAAPENHGWEKGKGRETKSHELKDLDKRIGEVRRWIEEAGDKLEDARDVLSLVERRLEGIQGEWYEILFDENNQGEGGVQGLAVENPAELGEDESDLDQDADIDSILLSMDLSLAFMTQLGACLEHRAFVNEISNQFQATQAKTLQLHRELTAARGEVENFFPQSSQSLVVSRRMKRRGSGSGVRGTSTTKTRKDAGNGLSAIRIARLLGALVSIRRREQDLEVLLSNAEEYGRDLDKELCMRAVIGMGGEEEAVRSPADTIAMLSPSSPLYAEMRSSM</sequence>
<gene>
    <name evidence="3" type="ORF">CERZMDRAFT_92546</name>
</gene>
<feature type="region of interest" description="Disordered" evidence="2">
    <location>
        <begin position="27"/>
        <end position="119"/>
    </location>
</feature>
<evidence type="ECO:0000256" key="1">
    <source>
        <dbReference type="SAM" id="Coils"/>
    </source>
</evidence>
<name>A0A6A6FWY0_9PEZI</name>
<accession>A0A6A6FWY0</accession>
<reference evidence="3" key="1">
    <citation type="journal article" date="2020" name="Stud. Mycol.">
        <title>101 Dothideomycetes genomes: a test case for predicting lifestyles and emergence of pathogens.</title>
        <authorList>
            <person name="Haridas S."/>
            <person name="Albert R."/>
            <person name="Binder M."/>
            <person name="Bloem J."/>
            <person name="Labutti K."/>
            <person name="Salamov A."/>
            <person name="Andreopoulos B."/>
            <person name="Baker S."/>
            <person name="Barry K."/>
            <person name="Bills G."/>
            <person name="Bluhm B."/>
            <person name="Cannon C."/>
            <person name="Castanera R."/>
            <person name="Culley D."/>
            <person name="Daum C."/>
            <person name="Ezra D."/>
            <person name="Gonzalez J."/>
            <person name="Henrissat B."/>
            <person name="Kuo A."/>
            <person name="Liang C."/>
            <person name="Lipzen A."/>
            <person name="Lutzoni F."/>
            <person name="Magnuson J."/>
            <person name="Mondo S."/>
            <person name="Nolan M."/>
            <person name="Ohm R."/>
            <person name="Pangilinan J."/>
            <person name="Park H.-J."/>
            <person name="Ramirez L."/>
            <person name="Alfaro M."/>
            <person name="Sun H."/>
            <person name="Tritt A."/>
            <person name="Yoshinaga Y."/>
            <person name="Zwiers L.-H."/>
            <person name="Turgeon B."/>
            <person name="Goodwin S."/>
            <person name="Spatafora J."/>
            <person name="Crous P."/>
            <person name="Grigoriev I."/>
        </authorList>
    </citation>
    <scope>NUCLEOTIDE SEQUENCE</scope>
    <source>
        <strain evidence="3">SCOH1-5</strain>
    </source>
</reference>
<protein>
    <submittedName>
        <fullName evidence="3">Uncharacterized protein</fullName>
    </submittedName>
</protein>
<dbReference type="EMBL" id="ML992662">
    <property type="protein sequence ID" value="KAF2217911.1"/>
    <property type="molecule type" value="Genomic_DNA"/>
</dbReference>
<dbReference type="OrthoDB" id="10456651at2759"/>
<dbReference type="AlphaFoldDB" id="A0A6A6FWY0"/>
<feature type="coiled-coil region" evidence="1">
    <location>
        <begin position="240"/>
        <end position="267"/>
    </location>
</feature>
<evidence type="ECO:0000256" key="2">
    <source>
        <dbReference type="SAM" id="MobiDB-lite"/>
    </source>
</evidence>
<feature type="compositionally biased region" description="Pro residues" evidence="2">
    <location>
        <begin position="91"/>
        <end position="113"/>
    </location>
</feature>
<organism evidence="3 4">
    <name type="scientific">Cercospora zeae-maydis SCOH1-5</name>
    <dbReference type="NCBI Taxonomy" id="717836"/>
    <lineage>
        <taxon>Eukaryota</taxon>
        <taxon>Fungi</taxon>
        <taxon>Dikarya</taxon>
        <taxon>Ascomycota</taxon>
        <taxon>Pezizomycotina</taxon>
        <taxon>Dothideomycetes</taxon>
        <taxon>Dothideomycetidae</taxon>
        <taxon>Mycosphaerellales</taxon>
        <taxon>Mycosphaerellaceae</taxon>
        <taxon>Cercospora</taxon>
    </lineage>
</organism>
<dbReference type="Proteomes" id="UP000799539">
    <property type="component" value="Unassembled WGS sequence"/>
</dbReference>
<keyword evidence="4" id="KW-1185">Reference proteome</keyword>
<evidence type="ECO:0000313" key="3">
    <source>
        <dbReference type="EMBL" id="KAF2217911.1"/>
    </source>
</evidence>
<evidence type="ECO:0000313" key="4">
    <source>
        <dbReference type="Proteomes" id="UP000799539"/>
    </source>
</evidence>
<proteinExistence type="predicted"/>
<feature type="region of interest" description="Disordered" evidence="2">
    <location>
        <begin position="376"/>
        <end position="399"/>
    </location>
</feature>